<feature type="domain" description="CN hydrolase" evidence="1">
    <location>
        <begin position="7"/>
        <end position="251"/>
    </location>
</feature>
<protein>
    <recommendedName>
        <fullName evidence="1">CN hydrolase domain-containing protein</fullName>
    </recommendedName>
</protein>
<keyword evidence="3" id="KW-1185">Reference proteome</keyword>
<dbReference type="PANTHER" id="PTHR23088:SF27">
    <property type="entry name" value="DEAMINATED GLUTATHIONE AMIDASE"/>
    <property type="match status" value="1"/>
</dbReference>
<dbReference type="InterPro" id="IPR003010">
    <property type="entry name" value="C-N_Hydrolase"/>
</dbReference>
<reference evidence="2" key="1">
    <citation type="submission" date="2022-09" db="EMBL/GenBank/DDBJ databases">
        <title>Actin cytoskeleton and complex cell architecture in an #Asgard archaeon.</title>
        <authorList>
            <person name="Ponce Toledo R.I."/>
            <person name="Schleper C."/>
            <person name="Rodrigues Oliveira T."/>
            <person name="Wollweber F."/>
            <person name="Xu J."/>
            <person name="Rittmann S."/>
            <person name="Klingl A."/>
            <person name="Pilhofer M."/>
        </authorList>
    </citation>
    <scope>NUCLEOTIDE SEQUENCE</scope>
    <source>
        <strain evidence="2">B-35</strain>
    </source>
</reference>
<dbReference type="EMBL" id="CP104013">
    <property type="protein sequence ID" value="UYP47861.1"/>
    <property type="molecule type" value="Genomic_DNA"/>
</dbReference>
<accession>A0ABY6HWF3</accession>
<dbReference type="Pfam" id="PF00795">
    <property type="entry name" value="CN_hydrolase"/>
    <property type="match status" value="1"/>
</dbReference>
<gene>
    <name evidence="2" type="ORF">NEF87_004146</name>
</gene>
<proteinExistence type="predicted"/>
<evidence type="ECO:0000313" key="2">
    <source>
        <dbReference type="EMBL" id="UYP47861.1"/>
    </source>
</evidence>
<dbReference type="Proteomes" id="UP001208689">
    <property type="component" value="Chromosome"/>
</dbReference>
<dbReference type="SUPFAM" id="SSF56317">
    <property type="entry name" value="Carbon-nitrogen hydrolase"/>
    <property type="match status" value="1"/>
</dbReference>
<dbReference type="PANTHER" id="PTHR23088">
    <property type="entry name" value="NITRILASE-RELATED"/>
    <property type="match status" value="1"/>
</dbReference>
<organism evidence="2 3">
    <name type="scientific">Candidatus Lokiarchaeum ossiferum</name>
    <dbReference type="NCBI Taxonomy" id="2951803"/>
    <lineage>
        <taxon>Archaea</taxon>
        <taxon>Promethearchaeati</taxon>
        <taxon>Promethearchaeota</taxon>
        <taxon>Promethearchaeia</taxon>
        <taxon>Promethearchaeales</taxon>
        <taxon>Promethearchaeaceae</taxon>
        <taxon>Candidatus Lokiarchaeum</taxon>
    </lineage>
</organism>
<evidence type="ECO:0000313" key="3">
    <source>
        <dbReference type="Proteomes" id="UP001208689"/>
    </source>
</evidence>
<sequence>MKPPKEITISLIQPFVDQDNSKNFQKMEMLIGSAIKDGAKIICLPERWFFLDFSKGLNEYIQPIQGIQYQYVKKWSKMFQTSIISGGIWEHHENTKQSFVSSYYFKNGEEIFRQDKIHLYGAEKSILTPGSELVCFYDSEFDVTFCILICFDLHISSSLSSMAVKNNCEIIFSPTLIRNDGENNWKTYVQARSLENRIPIVSCNSIFNQLGRDFCGKSKIIHFNQGLSSPVTLVSEEASTSEEVLTRTINLEFCNKLRIDRMKDIVDPNSILVIK</sequence>
<name>A0ABY6HWF3_9ARCH</name>
<dbReference type="Gene3D" id="3.60.110.10">
    <property type="entry name" value="Carbon-nitrogen hydrolase"/>
    <property type="match status" value="1"/>
</dbReference>
<dbReference type="CDD" id="cd07197">
    <property type="entry name" value="nitrilase"/>
    <property type="match status" value="1"/>
</dbReference>
<evidence type="ECO:0000259" key="1">
    <source>
        <dbReference type="PROSITE" id="PS50263"/>
    </source>
</evidence>
<dbReference type="InterPro" id="IPR036526">
    <property type="entry name" value="C-N_Hydrolase_sf"/>
</dbReference>
<dbReference type="PROSITE" id="PS50263">
    <property type="entry name" value="CN_HYDROLASE"/>
    <property type="match status" value="1"/>
</dbReference>